<evidence type="ECO:0000313" key="3">
    <source>
        <dbReference type="Proteomes" id="UP001187415"/>
    </source>
</evidence>
<dbReference type="EMBL" id="JAUPFM010000020">
    <property type="protein sequence ID" value="KAK2818533.1"/>
    <property type="molecule type" value="Genomic_DNA"/>
</dbReference>
<keyword evidence="3" id="KW-1185">Reference proteome</keyword>
<feature type="compositionally biased region" description="Basic and acidic residues" evidence="1">
    <location>
        <begin position="7"/>
        <end position="16"/>
    </location>
</feature>
<feature type="compositionally biased region" description="Acidic residues" evidence="1">
    <location>
        <begin position="145"/>
        <end position="165"/>
    </location>
</feature>
<comment type="caution">
    <text evidence="2">The sequence shown here is derived from an EMBL/GenBank/DDBJ whole genome shotgun (WGS) entry which is preliminary data.</text>
</comment>
<protein>
    <submittedName>
        <fullName evidence="2">Uncharacterized protein</fullName>
    </submittedName>
</protein>
<proteinExistence type="predicted"/>
<feature type="region of interest" description="Disordered" evidence="1">
    <location>
        <begin position="1"/>
        <end position="22"/>
    </location>
</feature>
<sequence>MYVHGADSVRAHKEPTELPSPDYEPIEKMLNLQSRHKLAFVNQVLYNANTVTFSKRDEWKRILSTTGIGLNLSIKGKWKEKMPVTVAPGCTFAFSLTVLDSYNGKLVIPIRTRTVKRMHIHGLQNLGQSKTNQYIQQKPQKYNNEEEGENTEDRDGEEEEAAEQK</sequence>
<dbReference type="AlphaFoldDB" id="A0AA88LQ86"/>
<feature type="region of interest" description="Disordered" evidence="1">
    <location>
        <begin position="128"/>
        <end position="165"/>
    </location>
</feature>
<dbReference type="Proteomes" id="UP001187415">
    <property type="component" value="Unassembled WGS sequence"/>
</dbReference>
<gene>
    <name evidence="2" type="ORF">Q5P01_024094</name>
</gene>
<reference evidence="2" key="1">
    <citation type="submission" date="2023-07" db="EMBL/GenBank/DDBJ databases">
        <title>Chromosome-level Genome Assembly of Striped Snakehead (Channa striata).</title>
        <authorList>
            <person name="Liu H."/>
        </authorList>
    </citation>
    <scope>NUCLEOTIDE SEQUENCE</scope>
    <source>
        <strain evidence="2">Gz</strain>
        <tissue evidence="2">Muscle</tissue>
    </source>
</reference>
<name>A0AA88LQ86_CHASR</name>
<organism evidence="2 3">
    <name type="scientific">Channa striata</name>
    <name type="common">Snakehead murrel</name>
    <name type="synonym">Ophicephalus striatus</name>
    <dbReference type="NCBI Taxonomy" id="64152"/>
    <lineage>
        <taxon>Eukaryota</taxon>
        <taxon>Metazoa</taxon>
        <taxon>Chordata</taxon>
        <taxon>Craniata</taxon>
        <taxon>Vertebrata</taxon>
        <taxon>Euteleostomi</taxon>
        <taxon>Actinopterygii</taxon>
        <taxon>Neopterygii</taxon>
        <taxon>Teleostei</taxon>
        <taxon>Neoteleostei</taxon>
        <taxon>Acanthomorphata</taxon>
        <taxon>Anabantaria</taxon>
        <taxon>Anabantiformes</taxon>
        <taxon>Channoidei</taxon>
        <taxon>Channidae</taxon>
        <taxon>Channa</taxon>
    </lineage>
</organism>
<evidence type="ECO:0000256" key="1">
    <source>
        <dbReference type="SAM" id="MobiDB-lite"/>
    </source>
</evidence>
<evidence type="ECO:0000313" key="2">
    <source>
        <dbReference type="EMBL" id="KAK2818533.1"/>
    </source>
</evidence>
<accession>A0AA88LQ86</accession>
<feature type="compositionally biased region" description="Polar residues" evidence="1">
    <location>
        <begin position="128"/>
        <end position="142"/>
    </location>
</feature>